<dbReference type="EMBL" id="MJEH01000022">
    <property type="protein sequence ID" value="OEH92772.1"/>
    <property type="molecule type" value="Genomic_DNA"/>
</dbReference>
<evidence type="ECO:0000259" key="4">
    <source>
        <dbReference type="Pfam" id="PF00085"/>
    </source>
</evidence>
<sequence length="71" mass="8068">MLEPVLEELGQEFNYKIKIVKIDVNDNQHTVSKYGVISMSILLIMKDGEVVDQSVGNKPKEELTKLISKHI</sequence>
<keyword evidence="2" id="KW-1015">Disulfide bond</keyword>
<dbReference type="Proteomes" id="UP000095209">
    <property type="component" value="Unassembled WGS sequence"/>
</dbReference>
<dbReference type="PANTHER" id="PTHR45663">
    <property type="entry name" value="GEO12009P1"/>
    <property type="match status" value="1"/>
</dbReference>
<evidence type="ECO:0000256" key="1">
    <source>
        <dbReference type="ARBA" id="ARBA00008987"/>
    </source>
</evidence>
<dbReference type="AlphaFoldDB" id="A0A1E5LFC5"/>
<evidence type="ECO:0000256" key="2">
    <source>
        <dbReference type="ARBA" id="ARBA00023157"/>
    </source>
</evidence>
<dbReference type="GO" id="GO:0005829">
    <property type="term" value="C:cytosol"/>
    <property type="evidence" value="ECO:0007669"/>
    <property type="project" value="TreeGrafter"/>
</dbReference>
<proteinExistence type="inferred from homology"/>
<keyword evidence="3" id="KW-0676">Redox-active center</keyword>
<dbReference type="Gene3D" id="3.40.30.10">
    <property type="entry name" value="Glutaredoxin"/>
    <property type="match status" value="1"/>
</dbReference>
<dbReference type="InterPro" id="IPR036249">
    <property type="entry name" value="Thioredoxin-like_sf"/>
</dbReference>
<dbReference type="OrthoDB" id="9790390at2"/>
<protein>
    <recommendedName>
        <fullName evidence="4">Thioredoxin domain-containing protein</fullName>
    </recommendedName>
</protein>
<comment type="similarity">
    <text evidence="1">Belongs to the thioredoxin family.</text>
</comment>
<keyword evidence="6" id="KW-1185">Reference proteome</keyword>
<dbReference type="InterPro" id="IPR013766">
    <property type="entry name" value="Thioredoxin_domain"/>
</dbReference>
<name>A0A1E5LFC5_9BACI</name>
<evidence type="ECO:0000313" key="5">
    <source>
        <dbReference type="EMBL" id="OEH92772.1"/>
    </source>
</evidence>
<dbReference type="CDD" id="cd02947">
    <property type="entry name" value="TRX_family"/>
    <property type="match status" value="1"/>
</dbReference>
<feature type="domain" description="Thioredoxin" evidence="4">
    <location>
        <begin position="1"/>
        <end position="68"/>
    </location>
</feature>
<dbReference type="GO" id="GO:0015035">
    <property type="term" value="F:protein-disulfide reductase activity"/>
    <property type="evidence" value="ECO:0007669"/>
    <property type="project" value="TreeGrafter"/>
</dbReference>
<dbReference type="Pfam" id="PF00085">
    <property type="entry name" value="Thioredoxin"/>
    <property type="match status" value="1"/>
</dbReference>
<reference evidence="5 6" key="1">
    <citation type="submission" date="2016-08" db="EMBL/GenBank/DDBJ databases">
        <title>Genome of Bacillus solimangrovi GH2-4.</title>
        <authorList>
            <person name="Lim S."/>
            <person name="Kim B.-C."/>
        </authorList>
    </citation>
    <scope>NUCLEOTIDE SEQUENCE [LARGE SCALE GENOMIC DNA]</scope>
    <source>
        <strain evidence="5 6">GH2-4</strain>
    </source>
</reference>
<accession>A0A1E5LFC5</accession>
<organism evidence="5 6">
    <name type="scientific">Bacillus solimangrovi</name>
    <dbReference type="NCBI Taxonomy" id="1305675"/>
    <lineage>
        <taxon>Bacteria</taxon>
        <taxon>Bacillati</taxon>
        <taxon>Bacillota</taxon>
        <taxon>Bacilli</taxon>
        <taxon>Bacillales</taxon>
        <taxon>Bacillaceae</taxon>
        <taxon>Bacillus</taxon>
    </lineage>
</organism>
<dbReference type="PANTHER" id="PTHR45663:SF11">
    <property type="entry name" value="GEO12009P1"/>
    <property type="match status" value="1"/>
</dbReference>
<gene>
    <name evidence="5" type="ORF">BFG57_01890</name>
</gene>
<evidence type="ECO:0000256" key="3">
    <source>
        <dbReference type="ARBA" id="ARBA00023284"/>
    </source>
</evidence>
<dbReference type="SUPFAM" id="SSF52833">
    <property type="entry name" value="Thioredoxin-like"/>
    <property type="match status" value="1"/>
</dbReference>
<dbReference type="GO" id="GO:0045454">
    <property type="term" value="P:cell redox homeostasis"/>
    <property type="evidence" value="ECO:0007669"/>
    <property type="project" value="TreeGrafter"/>
</dbReference>
<dbReference type="STRING" id="1305675.BFG57_01890"/>
<comment type="caution">
    <text evidence="5">The sequence shown here is derived from an EMBL/GenBank/DDBJ whole genome shotgun (WGS) entry which is preliminary data.</text>
</comment>
<evidence type="ECO:0000313" key="6">
    <source>
        <dbReference type="Proteomes" id="UP000095209"/>
    </source>
</evidence>